<keyword evidence="1" id="KW-0732">Signal</keyword>
<name>A0A0K8UM38_BACLA</name>
<reference evidence="2" key="1">
    <citation type="submission" date="2015-06" db="EMBL/GenBank/DDBJ databases">
        <authorList>
            <person name="Hoefler B.C."/>
            <person name="Straight P.D."/>
        </authorList>
    </citation>
    <scope>NUCLEOTIDE SEQUENCE</scope>
</reference>
<dbReference type="AlphaFoldDB" id="A0A0K8UM38"/>
<sequence>MNSIKFSLVFYVSILLHQNYSTAWILPMLRRNELSNEKSAENLQGNVTAEDFKEVIGIQIVKFTRQDLVMKFFDFDMELARKFAYKQWQKLLSVYEPAPNLQVMEVTVRVPVREPQETSEKPERRLMKSIKPARREYDEDGPQQVALALQDLKGPQVIHKGLK</sequence>
<organism evidence="2">
    <name type="scientific">Bactrocera latifrons</name>
    <name type="common">Malaysian fruit fly</name>
    <name type="synonym">Chaetodacus latifrons</name>
    <dbReference type="NCBI Taxonomy" id="174628"/>
    <lineage>
        <taxon>Eukaryota</taxon>
        <taxon>Metazoa</taxon>
        <taxon>Ecdysozoa</taxon>
        <taxon>Arthropoda</taxon>
        <taxon>Hexapoda</taxon>
        <taxon>Insecta</taxon>
        <taxon>Pterygota</taxon>
        <taxon>Neoptera</taxon>
        <taxon>Endopterygota</taxon>
        <taxon>Diptera</taxon>
        <taxon>Brachycera</taxon>
        <taxon>Muscomorpha</taxon>
        <taxon>Tephritoidea</taxon>
        <taxon>Tephritidae</taxon>
        <taxon>Bactrocera</taxon>
        <taxon>Bactrocera</taxon>
    </lineage>
</organism>
<evidence type="ECO:0000256" key="1">
    <source>
        <dbReference type="SAM" id="SignalP"/>
    </source>
</evidence>
<feature type="signal peptide" evidence="1">
    <location>
        <begin position="1"/>
        <end position="23"/>
    </location>
</feature>
<feature type="chain" id="PRO_5005521180" evidence="1">
    <location>
        <begin position="24"/>
        <end position="163"/>
    </location>
</feature>
<accession>A0A0K8UM38</accession>
<dbReference type="EMBL" id="GDHF01024560">
    <property type="protein sequence ID" value="JAI27754.1"/>
    <property type="molecule type" value="Transcribed_RNA"/>
</dbReference>
<evidence type="ECO:0000313" key="2">
    <source>
        <dbReference type="EMBL" id="JAI27754.1"/>
    </source>
</evidence>
<protein>
    <submittedName>
        <fullName evidence="2">Uncharacterized protein</fullName>
    </submittedName>
</protein>
<gene>
    <name evidence="2" type="ORF">c0_g1_i1</name>
</gene>
<proteinExistence type="predicted"/>